<feature type="compositionally biased region" description="Low complexity" evidence="1">
    <location>
        <begin position="75"/>
        <end position="104"/>
    </location>
</feature>
<evidence type="ECO:0000313" key="4">
    <source>
        <dbReference type="Proteomes" id="UP000054498"/>
    </source>
</evidence>
<feature type="compositionally biased region" description="Low complexity" evidence="1">
    <location>
        <begin position="53"/>
        <end position="66"/>
    </location>
</feature>
<feature type="region of interest" description="Disordered" evidence="1">
    <location>
        <begin position="42"/>
        <end position="116"/>
    </location>
</feature>
<organism evidence="3 4">
    <name type="scientific">Monoraphidium neglectum</name>
    <dbReference type="NCBI Taxonomy" id="145388"/>
    <lineage>
        <taxon>Eukaryota</taxon>
        <taxon>Viridiplantae</taxon>
        <taxon>Chlorophyta</taxon>
        <taxon>core chlorophytes</taxon>
        <taxon>Chlorophyceae</taxon>
        <taxon>CS clade</taxon>
        <taxon>Sphaeropleales</taxon>
        <taxon>Selenastraceae</taxon>
        <taxon>Monoraphidium</taxon>
    </lineage>
</organism>
<dbReference type="PANTHER" id="PTHR44329">
    <property type="entry name" value="SERINE/THREONINE-PROTEIN KINASE TNNI3K-RELATED"/>
    <property type="match status" value="1"/>
</dbReference>
<dbReference type="SUPFAM" id="SSF56112">
    <property type="entry name" value="Protein kinase-like (PK-like)"/>
    <property type="match status" value="1"/>
</dbReference>
<accession>A0A0D2KVP4</accession>
<dbReference type="GO" id="GO:0005524">
    <property type="term" value="F:ATP binding"/>
    <property type="evidence" value="ECO:0007669"/>
    <property type="project" value="InterPro"/>
</dbReference>
<reference evidence="3 4" key="1">
    <citation type="journal article" date="2013" name="BMC Genomics">
        <title>Reconstruction of the lipid metabolism for the microalga Monoraphidium neglectum from its genome sequence reveals characteristics suitable for biofuel production.</title>
        <authorList>
            <person name="Bogen C."/>
            <person name="Al-Dilaimi A."/>
            <person name="Albersmeier A."/>
            <person name="Wichmann J."/>
            <person name="Grundmann M."/>
            <person name="Rupp O."/>
            <person name="Lauersen K.J."/>
            <person name="Blifernez-Klassen O."/>
            <person name="Kalinowski J."/>
            <person name="Goesmann A."/>
            <person name="Mussgnug J.H."/>
            <person name="Kruse O."/>
        </authorList>
    </citation>
    <scope>NUCLEOTIDE SEQUENCE [LARGE SCALE GENOMIC DNA]</scope>
    <source>
        <strain evidence="3 4">SAG 48.87</strain>
    </source>
</reference>
<dbReference type="Pfam" id="PF00069">
    <property type="entry name" value="Pkinase"/>
    <property type="match status" value="1"/>
</dbReference>
<dbReference type="InterPro" id="IPR051681">
    <property type="entry name" value="Ser/Thr_Kinases-Pseudokinases"/>
</dbReference>
<keyword evidence="4" id="KW-1185">Reference proteome</keyword>
<feature type="domain" description="Protein kinase" evidence="2">
    <location>
        <begin position="229"/>
        <end position="361"/>
    </location>
</feature>
<protein>
    <recommendedName>
        <fullName evidence="2">Protein kinase domain-containing protein</fullName>
    </recommendedName>
</protein>
<name>A0A0D2KVP4_9CHLO</name>
<feature type="region of interest" description="Disordered" evidence="1">
    <location>
        <begin position="1"/>
        <end position="24"/>
    </location>
</feature>
<dbReference type="GeneID" id="25741378"/>
<evidence type="ECO:0000313" key="3">
    <source>
        <dbReference type="EMBL" id="KIY99458.1"/>
    </source>
</evidence>
<evidence type="ECO:0000259" key="2">
    <source>
        <dbReference type="Pfam" id="PF00069"/>
    </source>
</evidence>
<dbReference type="EMBL" id="KK101841">
    <property type="protein sequence ID" value="KIY99458.1"/>
    <property type="molecule type" value="Genomic_DNA"/>
</dbReference>
<feature type="compositionally biased region" description="Basic and acidic residues" evidence="1">
    <location>
        <begin position="213"/>
        <end position="222"/>
    </location>
</feature>
<dbReference type="GO" id="GO:0004674">
    <property type="term" value="F:protein serine/threonine kinase activity"/>
    <property type="evidence" value="ECO:0007669"/>
    <property type="project" value="TreeGrafter"/>
</dbReference>
<dbReference type="STRING" id="145388.A0A0D2KVP4"/>
<dbReference type="KEGG" id="mng:MNEG_8502"/>
<feature type="compositionally biased region" description="Low complexity" evidence="1">
    <location>
        <begin position="159"/>
        <end position="177"/>
    </location>
</feature>
<feature type="region of interest" description="Disordered" evidence="1">
    <location>
        <begin position="146"/>
        <end position="222"/>
    </location>
</feature>
<feature type="compositionally biased region" description="Pro residues" evidence="1">
    <location>
        <begin position="105"/>
        <end position="116"/>
    </location>
</feature>
<dbReference type="InterPro" id="IPR000719">
    <property type="entry name" value="Prot_kinase_dom"/>
</dbReference>
<dbReference type="Proteomes" id="UP000054498">
    <property type="component" value="Unassembled WGS sequence"/>
</dbReference>
<dbReference type="InterPro" id="IPR011009">
    <property type="entry name" value="Kinase-like_dom_sf"/>
</dbReference>
<gene>
    <name evidence="3" type="ORF">MNEG_8502</name>
</gene>
<feature type="region of interest" description="Disordered" evidence="1">
    <location>
        <begin position="272"/>
        <end position="291"/>
    </location>
</feature>
<dbReference type="AlphaFoldDB" id="A0A0D2KVP4"/>
<dbReference type="RefSeq" id="XP_013898478.1">
    <property type="nucleotide sequence ID" value="XM_014043024.1"/>
</dbReference>
<dbReference type="OrthoDB" id="543156at2759"/>
<sequence>MLLLDNGTPRISWELSPSGAANPSGSLGVTLLDIFSDVRASRGHDADAGPSSGGRVAAAPVPAPTGRAGGAQQHAAEGSADAGPAASPFSAPAAQAGSDAAPAPAHVPPPASPAAPQPVIELSEAKTRGGSTAFAALTAIDCIAEETEEGSSHGGGRSGSSRYGRGPGPATGAAAPLPRHDARGAAGSPLETVASEDVKGDASLSQRRVRYPQSDRREGPIASRDRGLLYAAPEVLRGDRITEKADVFSFGVVLYELLSRSLLLAWRLTPPPPPAANGGGSSHAADRSASRSGRWAAAAAAQLQHRGGGAEAAAMLAYARRVSDGYRAPRPPFWPPQIRGLVDACCAQEPHERPRMEEVLEALREICGDERVISDLNSYIHKDVGFVPLSLHHPY</sequence>
<dbReference type="Gene3D" id="1.10.510.10">
    <property type="entry name" value="Transferase(Phosphotransferase) domain 1"/>
    <property type="match status" value="1"/>
</dbReference>
<proteinExistence type="predicted"/>
<evidence type="ECO:0000256" key="1">
    <source>
        <dbReference type="SAM" id="MobiDB-lite"/>
    </source>
</evidence>
<dbReference type="PANTHER" id="PTHR44329:SF289">
    <property type="entry name" value="SERINE_THREONINE-PROTEIN KINASE VIK"/>
    <property type="match status" value="1"/>
</dbReference>